<dbReference type="InterPro" id="IPR036291">
    <property type="entry name" value="NAD(P)-bd_dom_sf"/>
</dbReference>
<keyword evidence="2" id="KW-0560">Oxidoreductase</keyword>
<evidence type="ECO:0000313" key="3">
    <source>
        <dbReference type="Proteomes" id="UP000002166"/>
    </source>
</evidence>
<dbReference type="InterPro" id="IPR013154">
    <property type="entry name" value="ADH-like_N"/>
</dbReference>
<reference evidence="2 3" key="1">
    <citation type="journal article" date="2008" name="J. Bacteriol.">
        <title>Complete genome sequence of Leuconostoc citreum KM20.</title>
        <authorList>
            <person name="Kim J.F."/>
            <person name="Jeong H."/>
            <person name="Lee J.-S."/>
            <person name="Choi S.-H."/>
            <person name="Ha M."/>
            <person name="Hur C.-G."/>
            <person name="Kim J.-S."/>
            <person name="Lee S."/>
            <person name="Park H.-S."/>
            <person name="Park Y.-H."/>
            <person name="Oh T.K."/>
        </authorList>
    </citation>
    <scope>NUCLEOTIDE SEQUENCE [LARGE SCALE GENOMIC DNA]</scope>
    <source>
        <strain evidence="2 3">KM20</strain>
    </source>
</reference>
<dbReference type="HOGENOM" id="CLU_026673_3_3_9"/>
<dbReference type="SUPFAM" id="SSF51735">
    <property type="entry name" value="NAD(P)-binding Rossmann-fold domains"/>
    <property type="match status" value="1"/>
</dbReference>
<dbReference type="Proteomes" id="UP000002166">
    <property type="component" value="Chromosome"/>
</dbReference>
<dbReference type="Gene3D" id="3.40.50.720">
    <property type="entry name" value="NAD(P)-binding Rossmann-like Domain"/>
    <property type="match status" value="1"/>
</dbReference>
<feature type="domain" description="Enoyl reductase (ER)" evidence="1">
    <location>
        <begin position="11"/>
        <end position="309"/>
    </location>
</feature>
<dbReference type="STRING" id="349519.LCK_00131"/>
<dbReference type="SUPFAM" id="SSF50129">
    <property type="entry name" value="GroES-like"/>
    <property type="match status" value="1"/>
</dbReference>
<accession>B1MWP2</accession>
<dbReference type="GO" id="GO:0008270">
    <property type="term" value="F:zinc ion binding"/>
    <property type="evidence" value="ECO:0007669"/>
    <property type="project" value="InterPro"/>
</dbReference>
<sequence length="316" mass="34336">MMKAAIINAYGGSEQLVVAEQAIPHIQQDEVLVENMATSINPIDYKARQGLMQGMFQWQFPVTLGWDIAGRIVAVGQDVTNFKVGDAVFARPDIDPTGRNGSYAEYTVVKADKLAFKPENITFNQAAAVPLAALTALQMLEKLQVKAGHKVLIQAGAGGVGIYAIQLAKLMGTYVATTASQVNHDFVASLGADQVIDYHAYQIQDVLSDYDAVFDMVGDIDNGIHILKDGGHLVTISAQLTAQQQQTPNKTITTGWLDTNGKDLTTLADYITKNQLQIVVDSIYPLTTEGMRAAHQRSETHHARGKIVVEIKKETV</sequence>
<dbReference type="KEGG" id="lci:LCK_00131"/>
<dbReference type="InterPro" id="IPR020843">
    <property type="entry name" value="ER"/>
</dbReference>
<organism evidence="2 3">
    <name type="scientific">Leuconostoc citreum (strain KM20)</name>
    <dbReference type="NCBI Taxonomy" id="349519"/>
    <lineage>
        <taxon>Bacteria</taxon>
        <taxon>Bacillati</taxon>
        <taxon>Bacillota</taxon>
        <taxon>Bacilli</taxon>
        <taxon>Lactobacillales</taxon>
        <taxon>Lactobacillaceae</taxon>
        <taxon>Leuconostoc</taxon>
    </lineage>
</organism>
<evidence type="ECO:0000259" key="1">
    <source>
        <dbReference type="SMART" id="SM00829"/>
    </source>
</evidence>
<gene>
    <name evidence="2" type="ordered locus">LCK_00131</name>
</gene>
<dbReference type="AlphaFoldDB" id="B1MWP2"/>
<keyword evidence="3" id="KW-1185">Reference proteome</keyword>
<dbReference type="eggNOG" id="COG0604">
    <property type="taxonomic scope" value="Bacteria"/>
</dbReference>
<dbReference type="OrthoDB" id="9792162at2"/>
<dbReference type="InterPro" id="IPR052733">
    <property type="entry name" value="Chloroplast_QOR"/>
</dbReference>
<dbReference type="EC" id="1.-.-.-" evidence="2"/>
<dbReference type="CDD" id="cd05289">
    <property type="entry name" value="MDR_like_2"/>
    <property type="match status" value="1"/>
</dbReference>
<dbReference type="PROSITE" id="PS01162">
    <property type="entry name" value="QOR_ZETA_CRYSTAL"/>
    <property type="match status" value="1"/>
</dbReference>
<dbReference type="SMART" id="SM00829">
    <property type="entry name" value="PKS_ER"/>
    <property type="match status" value="1"/>
</dbReference>
<protein>
    <submittedName>
        <fullName evidence="2">NADPH:quinone reductase</fullName>
        <ecNumber evidence="2">1.-.-.-</ecNumber>
    </submittedName>
</protein>
<dbReference type="InterPro" id="IPR011032">
    <property type="entry name" value="GroES-like_sf"/>
</dbReference>
<name>B1MWP2_LEUCK</name>
<proteinExistence type="predicted"/>
<dbReference type="Pfam" id="PF13602">
    <property type="entry name" value="ADH_zinc_N_2"/>
    <property type="match status" value="1"/>
</dbReference>
<dbReference type="Pfam" id="PF08240">
    <property type="entry name" value="ADH_N"/>
    <property type="match status" value="1"/>
</dbReference>
<dbReference type="PANTHER" id="PTHR44013:SF1">
    <property type="entry name" value="ZINC-TYPE ALCOHOL DEHYDROGENASE-LIKE PROTEIN C16A3.02C"/>
    <property type="match status" value="1"/>
</dbReference>
<dbReference type="EMBL" id="DQ489736">
    <property type="protein sequence ID" value="ACA81964.1"/>
    <property type="molecule type" value="Genomic_DNA"/>
</dbReference>
<dbReference type="PANTHER" id="PTHR44013">
    <property type="entry name" value="ZINC-TYPE ALCOHOL DEHYDROGENASE-LIKE PROTEIN C16A3.02C"/>
    <property type="match status" value="1"/>
</dbReference>
<dbReference type="GO" id="GO:0016491">
    <property type="term" value="F:oxidoreductase activity"/>
    <property type="evidence" value="ECO:0007669"/>
    <property type="project" value="UniProtKB-KW"/>
</dbReference>
<dbReference type="InterPro" id="IPR002364">
    <property type="entry name" value="Quin_OxRdtase/zeta-crystal_CS"/>
</dbReference>
<dbReference type="Gene3D" id="3.90.180.10">
    <property type="entry name" value="Medium-chain alcohol dehydrogenases, catalytic domain"/>
    <property type="match status" value="1"/>
</dbReference>
<evidence type="ECO:0000313" key="2">
    <source>
        <dbReference type="EMBL" id="ACA81964.1"/>
    </source>
</evidence>